<feature type="transmembrane region" description="Helical" evidence="1">
    <location>
        <begin position="53"/>
        <end position="74"/>
    </location>
</feature>
<dbReference type="KEGG" id="pht:BLM14_07445"/>
<evidence type="ECO:0000256" key="1">
    <source>
        <dbReference type="SAM" id="Phobius"/>
    </source>
</evidence>
<reference evidence="2 3" key="1">
    <citation type="journal article" date="2017" name="Int J Environ Stud">
        <title>Does the Miocene-Pliocene relict legume Oxytropis triphylla form nitrogen-fixing nodules with a combination of bacterial strains?</title>
        <authorList>
            <person name="Safronova V."/>
            <person name="Belimov A."/>
            <person name="Sazanova A."/>
            <person name="Kuznetsova I."/>
            <person name="Popova J."/>
            <person name="Andronov E."/>
            <person name="Verkhozina A."/>
            <person name="Tikhonovich I."/>
        </authorList>
    </citation>
    <scope>NUCLEOTIDE SEQUENCE [LARGE SCALE GENOMIC DNA]</scope>
    <source>
        <strain evidence="2 3">Tri-38</strain>
    </source>
</reference>
<keyword evidence="3" id="KW-1185">Reference proteome</keyword>
<accession>A0A2N9W1X9</accession>
<gene>
    <name evidence="2" type="ORF">B5P45_07090</name>
</gene>
<keyword evidence="1" id="KW-0812">Transmembrane</keyword>
<keyword evidence="1" id="KW-1133">Transmembrane helix</keyword>
<feature type="transmembrane region" description="Helical" evidence="1">
    <location>
        <begin position="6"/>
        <end position="28"/>
    </location>
</feature>
<proteinExistence type="predicted"/>
<evidence type="ECO:0000313" key="2">
    <source>
        <dbReference type="EMBL" id="PIO45747.1"/>
    </source>
</evidence>
<organism evidence="2 3">
    <name type="scientific">Phyllobacterium zundukense</name>
    <dbReference type="NCBI Taxonomy" id="1867719"/>
    <lineage>
        <taxon>Bacteria</taxon>
        <taxon>Pseudomonadati</taxon>
        <taxon>Pseudomonadota</taxon>
        <taxon>Alphaproteobacteria</taxon>
        <taxon>Hyphomicrobiales</taxon>
        <taxon>Phyllobacteriaceae</taxon>
        <taxon>Phyllobacterium</taxon>
    </lineage>
</organism>
<comment type="caution">
    <text evidence="2">The sequence shown here is derived from an EMBL/GenBank/DDBJ whole genome shotgun (WGS) entry which is preliminary data.</text>
</comment>
<keyword evidence="1" id="KW-0472">Membrane</keyword>
<protein>
    <recommendedName>
        <fullName evidence="4">DUF1772 domain-containing protein</fullName>
    </recommendedName>
</protein>
<name>A0A2N9W1X9_9HYPH</name>
<evidence type="ECO:0008006" key="4">
    <source>
        <dbReference type="Google" id="ProtNLM"/>
    </source>
</evidence>
<dbReference type="AlphaFoldDB" id="A0A2N9W1X9"/>
<dbReference type="EMBL" id="MZMT01000017">
    <property type="protein sequence ID" value="PIO45747.1"/>
    <property type="molecule type" value="Genomic_DNA"/>
</dbReference>
<feature type="transmembrane region" description="Helical" evidence="1">
    <location>
        <begin position="80"/>
        <end position="101"/>
    </location>
</feature>
<dbReference type="OrthoDB" id="4623405at2"/>
<evidence type="ECO:0000313" key="3">
    <source>
        <dbReference type="Proteomes" id="UP000232163"/>
    </source>
</evidence>
<sequence>MWTGTMILTAAANALAVIGIGGGLYEFLVVDPYWPKRQDLIQPAKGGISRKRFWIPAHVLFELTLLLALILSWSIPNVRWWLLVAVGSHAIMRIWSAFDFIPKALAFERIDTGFIEKEARSWILRSRLRLPLDIVTALATLCAFVAAARMN</sequence>
<feature type="transmembrane region" description="Helical" evidence="1">
    <location>
        <begin position="130"/>
        <end position="148"/>
    </location>
</feature>
<dbReference type="Proteomes" id="UP000232163">
    <property type="component" value="Unassembled WGS sequence"/>
</dbReference>